<evidence type="ECO:0000313" key="3">
    <source>
        <dbReference type="EMBL" id="KAJ2691280.1"/>
    </source>
</evidence>
<evidence type="ECO:0000313" key="4">
    <source>
        <dbReference type="Proteomes" id="UP001151516"/>
    </source>
</evidence>
<accession>A0A9W8L6R4</accession>
<dbReference type="Proteomes" id="UP001151516">
    <property type="component" value="Unassembled WGS sequence"/>
</dbReference>
<dbReference type="OrthoDB" id="5596221at2759"/>
<comment type="caution">
    <text evidence="3">The sequence shown here is derived from an EMBL/GenBank/DDBJ whole genome shotgun (WGS) entry which is preliminary data.</text>
</comment>
<gene>
    <name evidence="3" type="ORF">IWW39_000179</name>
</gene>
<reference evidence="3" key="1">
    <citation type="submission" date="2022-07" db="EMBL/GenBank/DDBJ databases">
        <title>Phylogenomic reconstructions and comparative analyses of Kickxellomycotina fungi.</title>
        <authorList>
            <person name="Reynolds N.K."/>
            <person name="Stajich J.E."/>
            <person name="Barry K."/>
            <person name="Grigoriev I.V."/>
            <person name="Crous P."/>
            <person name="Smith M.E."/>
        </authorList>
    </citation>
    <scope>NUCLEOTIDE SEQUENCE</scope>
    <source>
        <strain evidence="3">CBS 109367</strain>
    </source>
</reference>
<name>A0A9W8L6R4_9FUNG</name>
<feature type="coiled-coil region" evidence="1">
    <location>
        <begin position="380"/>
        <end position="407"/>
    </location>
</feature>
<dbReference type="EMBL" id="JANBTX010000002">
    <property type="protein sequence ID" value="KAJ2691280.1"/>
    <property type="molecule type" value="Genomic_DNA"/>
</dbReference>
<feature type="compositionally biased region" description="Acidic residues" evidence="2">
    <location>
        <begin position="123"/>
        <end position="140"/>
    </location>
</feature>
<feature type="region of interest" description="Disordered" evidence="2">
    <location>
        <begin position="1"/>
        <end position="149"/>
    </location>
</feature>
<sequence length="517" mass="57065">MVKRGKRRASKSQAPTGSDEEVAVVDLTKQIEPNSPSAPLSPTRPRSARVQARQEANPERMRVIQRLKDAFNAGDFDTDLENSDSDEGEQIPQQHTEGTRAKQQKKQKSRRRPLRGRLVHDENDNETLGDELEAGAETEEQLSAKRRQLKKSEQKLILKFKTKGLDAGGSKERVSQFEDVDWSEFDPETLNAILARREELRKRRRRNAGEIVADDEATTARLKKSSLAPAPLRPDTARIGTPPAEESSHVVEMAAMETIDEVEEEPQAGDDEIAYEDDSALFVQVEADRANIDGMDVDAEGNQTEYNYLFGEAAEAPQQSLGASLLLPPRPMASRYDTGEGAATNGMSEVTPALLQAARPQMAMLRGPSDGQAGRIVDMRLVLQRELKREEDLLKDLRAEIVDKISKLATEEKLLRMVVKHDFELPGDDLDEDTHAPEATFGGFSEVDDMLAPMLSGIVDQGVDEHNDEASGAGSDSDDSLSGMSSSSSDDEVQDEDMTRGALSRMLTQYLHPAESE</sequence>
<feature type="compositionally biased region" description="Polar residues" evidence="2">
    <location>
        <begin position="31"/>
        <end position="40"/>
    </location>
</feature>
<protein>
    <submittedName>
        <fullName evidence="3">Uncharacterized protein</fullName>
    </submittedName>
</protein>
<keyword evidence="1" id="KW-0175">Coiled coil</keyword>
<feature type="compositionally biased region" description="Basic residues" evidence="2">
    <location>
        <begin position="1"/>
        <end position="10"/>
    </location>
</feature>
<evidence type="ECO:0000256" key="2">
    <source>
        <dbReference type="SAM" id="MobiDB-lite"/>
    </source>
</evidence>
<feature type="compositionally biased region" description="Basic residues" evidence="2">
    <location>
        <begin position="102"/>
        <end position="117"/>
    </location>
</feature>
<organism evidence="3 4">
    <name type="scientific">Coemansia spiralis</name>
    <dbReference type="NCBI Taxonomy" id="417178"/>
    <lineage>
        <taxon>Eukaryota</taxon>
        <taxon>Fungi</taxon>
        <taxon>Fungi incertae sedis</taxon>
        <taxon>Zoopagomycota</taxon>
        <taxon>Kickxellomycotina</taxon>
        <taxon>Kickxellomycetes</taxon>
        <taxon>Kickxellales</taxon>
        <taxon>Kickxellaceae</taxon>
        <taxon>Coemansia</taxon>
    </lineage>
</organism>
<feature type="compositionally biased region" description="Low complexity" evidence="2">
    <location>
        <begin position="470"/>
        <end position="488"/>
    </location>
</feature>
<keyword evidence="4" id="KW-1185">Reference proteome</keyword>
<proteinExistence type="predicted"/>
<evidence type="ECO:0000256" key="1">
    <source>
        <dbReference type="SAM" id="Coils"/>
    </source>
</evidence>
<feature type="region of interest" description="Disordered" evidence="2">
    <location>
        <begin position="463"/>
        <end position="517"/>
    </location>
</feature>
<feature type="compositionally biased region" description="Acidic residues" evidence="2">
    <location>
        <begin position="76"/>
        <end position="89"/>
    </location>
</feature>
<feature type="compositionally biased region" description="Basic and acidic residues" evidence="2">
    <location>
        <begin position="56"/>
        <end position="69"/>
    </location>
</feature>
<dbReference type="AlphaFoldDB" id="A0A9W8L6R4"/>